<evidence type="ECO:0000256" key="1">
    <source>
        <dbReference type="ARBA" id="ARBA00022692"/>
    </source>
</evidence>
<dbReference type="InterPro" id="IPR019013">
    <property type="entry name" value="Vma21"/>
</dbReference>
<dbReference type="GO" id="GO:0031410">
    <property type="term" value="C:cytoplasmic vesicle"/>
    <property type="evidence" value="ECO:0007669"/>
    <property type="project" value="UniProtKB-KW"/>
</dbReference>
<dbReference type="Proteomes" id="UP000249464">
    <property type="component" value="Unassembled WGS sequence"/>
</dbReference>
<dbReference type="STRING" id="796604.A0A2X0N9E1"/>
<dbReference type="GO" id="GO:0070072">
    <property type="term" value="P:vacuolar proton-transporting V-type ATPase complex assembly"/>
    <property type="evidence" value="ECO:0007669"/>
    <property type="project" value="InterPro"/>
</dbReference>
<keyword evidence="5" id="KW-0968">Cytoplasmic vesicle</keyword>
<evidence type="ECO:0000256" key="7">
    <source>
        <dbReference type="SAM" id="Phobius"/>
    </source>
</evidence>
<keyword evidence="4 7" id="KW-0472">Membrane</keyword>
<evidence type="ECO:0000256" key="2">
    <source>
        <dbReference type="ARBA" id="ARBA00022824"/>
    </source>
</evidence>
<keyword evidence="3 7" id="KW-1133">Transmembrane helix</keyword>
<evidence type="ECO:0000256" key="5">
    <source>
        <dbReference type="ARBA" id="ARBA00023329"/>
    </source>
</evidence>
<feature type="transmembrane region" description="Helical" evidence="7">
    <location>
        <begin position="66"/>
        <end position="87"/>
    </location>
</feature>
<evidence type="ECO:0000256" key="6">
    <source>
        <dbReference type="SAM" id="MobiDB-lite"/>
    </source>
</evidence>
<dbReference type="AlphaFoldDB" id="A0A2X0N9E1"/>
<reference evidence="8 9" key="1">
    <citation type="submission" date="2016-11" db="EMBL/GenBank/DDBJ databases">
        <authorList>
            <person name="Jaros S."/>
            <person name="Januszkiewicz K."/>
            <person name="Wedrychowicz H."/>
        </authorList>
    </citation>
    <scope>NUCLEOTIDE SEQUENCE [LARGE SCALE GENOMIC DNA]</scope>
</reference>
<feature type="transmembrane region" description="Helical" evidence="7">
    <location>
        <begin position="33"/>
        <end position="54"/>
    </location>
</feature>
<evidence type="ECO:0000313" key="9">
    <source>
        <dbReference type="Proteomes" id="UP000249464"/>
    </source>
</evidence>
<dbReference type="Pfam" id="PF09446">
    <property type="entry name" value="VMA21"/>
    <property type="match status" value="1"/>
</dbReference>
<organism evidence="8 9">
    <name type="scientific">Microbotryum silenes-dioicae</name>
    <dbReference type="NCBI Taxonomy" id="796604"/>
    <lineage>
        <taxon>Eukaryota</taxon>
        <taxon>Fungi</taxon>
        <taxon>Dikarya</taxon>
        <taxon>Basidiomycota</taxon>
        <taxon>Pucciniomycotina</taxon>
        <taxon>Microbotryomycetes</taxon>
        <taxon>Microbotryales</taxon>
        <taxon>Microbotryaceae</taxon>
        <taxon>Microbotryum</taxon>
    </lineage>
</organism>
<feature type="compositionally biased region" description="Basic and acidic residues" evidence="6">
    <location>
        <begin position="124"/>
        <end position="136"/>
    </location>
</feature>
<name>A0A2X0N9E1_9BASI</name>
<dbReference type="EMBL" id="FQNC01000089">
    <property type="protein sequence ID" value="SGZ28409.1"/>
    <property type="molecule type" value="Genomic_DNA"/>
</dbReference>
<keyword evidence="2" id="KW-0256">Endoplasmic reticulum</keyword>
<accession>A0A2X0N9E1</accession>
<evidence type="ECO:0000313" key="8">
    <source>
        <dbReference type="EMBL" id="SGZ28409.1"/>
    </source>
</evidence>
<protein>
    <submittedName>
        <fullName evidence="8">BQ5605_C027g10330 protein</fullName>
    </submittedName>
</protein>
<feature type="region of interest" description="Disordered" evidence="6">
    <location>
        <begin position="93"/>
        <end position="136"/>
    </location>
</feature>
<proteinExistence type="predicted"/>
<evidence type="ECO:0000256" key="3">
    <source>
        <dbReference type="ARBA" id="ARBA00022989"/>
    </source>
</evidence>
<keyword evidence="9" id="KW-1185">Reference proteome</keyword>
<gene>
    <name evidence="8" type="primary">BQ5605_C027g10330</name>
    <name evidence="8" type="ORF">BQ5605_C027G10330</name>
</gene>
<sequence length="136" mass="14234">MSMGRPRDGIPPVPQHMKIAEYQNTTPAPLTGVLIKMGLFTLAMVLLPIGSYYVSRDYYFGTNLAGAGMTAATVANLILGAFVVMAIREDGGEPQAPMTSVEVETGSGPGSGSATTTGLSEGILSKEGKALRERKK</sequence>
<keyword evidence="1 7" id="KW-0812">Transmembrane</keyword>
<evidence type="ECO:0000256" key="4">
    <source>
        <dbReference type="ARBA" id="ARBA00023136"/>
    </source>
</evidence>
<feature type="compositionally biased region" description="Low complexity" evidence="6">
    <location>
        <begin position="112"/>
        <end position="122"/>
    </location>
</feature>